<comment type="caution">
    <text evidence="1">The sequence shown here is derived from an EMBL/GenBank/DDBJ whole genome shotgun (WGS) entry which is preliminary data.</text>
</comment>
<reference evidence="1" key="2">
    <citation type="journal article" date="2022" name="Res Sq">
        <title>Comparative Genomics Reveals Insights into the Divergent Evolution of Astigmatic Mites and Household Pest Adaptations.</title>
        <authorList>
            <person name="Xiong Q."/>
            <person name="Wan A.T.-Y."/>
            <person name="Liu X.-Y."/>
            <person name="Fung C.S.-H."/>
            <person name="Xiao X."/>
            <person name="Malainual N."/>
            <person name="Hou J."/>
            <person name="Wang L."/>
            <person name="Wang M."/>
            <person name="Yang K."/>
            <person name="Cui Y."/>
            <person name="Leung E."/>
            <person name="Nong W."/>
            <person name="Shin S.-K."/>
            <person name="Au S."/>
            <person name="Jeong K.Y."/>
            <person name="Chew F.T."/>
            <person name="Hui J."/>
            <person name="Leung T.F."/>
            <person name="Tungtrongchitr A."/>
            <person name="Zhong N."/>
            <person name="Liu Z."/>
            <person name="Tsui S."/>
        </authorList>
    </citation>
    <scope>NUCLEOTIDE SEQUENCE</scope>
    <source>
        <strain evidence="1">Derf</strain>
        <tissue evidence="1">Whole organism</tissue>
    </source>
</reference>
<reference evidence="1" key="1">
    <citation type="submission" date="2013-05" db="EMBL/GenBank/DDBJ databases">
        <authorList>
            <person name="Yim A.K.Y."/>
            <person name="Chan T.F."/>
            <person name="Ji K.M."/>
            <person name="Liu X.Y."/>
            <person name="Zhou J.W."/>
            <person name="Li R.Q."/>
            <person name="Yang K.Y."/>
            <person name="Li J."/>
            <person name="Li M."/>
            <person name="Law P.T.W."/>
            <person name="Wu Y.L."/>
            <person name="Cai Z.L."/>
            <person name="Qin H."/>
            <person name="Bao Y."/>
            <person name="Leung R.K.K."/>
            <person name="Ng P.K.S."/>
            <person name="Zou J."/>
            <person name="Zhong X.J."/>
            <person name="Ran P.X."/>
            <person name="Zhong N.S."/>
            <person name="Liu Z.G."/>
            <person name="Tsui S.K.W."/>
        </authorList>
    </citation>
    <scope>NUCLEOTIDE SEQUENCE</scope>
    <source>
        <strain evidence="1">Derf</strain>
        <tissue evidence="1">Whole organism</tissue>
    </source>
</reference>
<keyword evidence="2" id="KW-1185">Reference proteome</keyword>
<proteinExistence type="predicted"/>
<gene>
    <name evidence="1" type="ORF">DERF_014311</name>
</gene>
<organism evidence="1 2">
    <name type="scientific">Dermatophagoides farinae</name>
    <name type="common">American house dust mite</name>
    <dbReference type="NCBI Taxonomy" id="6954"/>
    <lineage>
        <taxon>Eukaryota</taxon>
        <taxon>Metazoa</taxon>
        <taxon>Ecdysozoa</taxon>
        <taxon>Arthropoda</taxon>
        <taxon>Chelicerata</taxon>
        <taxon>Arachnida</taxon>
        <taxon>Acari</taxon>
        <taxon>Acariformes</taxon>
        <taxon>Sarcoptiformes</taxon>
        <taxon>Astigmata</taxon>
        <taxon>Psoroptidia</taxon>
        <taxon>Analgoidea</taxon>
        <taxon>Pyroglyphidae</taxon>
        <taxon>Dermatophagoidinae</taxon>
        <taxon>Dermatophagoides</taxon>
    </lineage>
</organism>
<evidence type="ECO:0000313" key="2">
    <source>
        <dbReference type="Proteomes" id="UP000790347"/>
    </source>
</evidence>
<accession>A0A922KSS8</accession>
<dbReference type="EMBL" id="ASGP02000008">
    <property type="protein sequence ID" value="KAH9493573.1"/>
    <property type="molecule type" value="Genomic_DNA"/>
</dbReference>
<evidence type="ECO:0000313" key="1">
    <source>
        <dbReference type="EMBL" id="KAH9493573.1"/>
    </source>
</evidence>
<protein>
    <submittedName>
        <fullName evidence="1">Uncharacterized protein</fullName>
    </submittedName>
</protein>
<name>A0A922KSS8_DERFA</name>
<dbReference type="AlphaFoldDB" id="A0A922KSS8"/>
<dbReference type="Proteomes" id="UP000790347">
    <property type="component" value="Unassembled WGS sequence"/>
</dbReference>
<sequence length="101" mass="10984">MSSILTDGDPAVLIRSTSGYEDCSGLIFPILSSSARHFSNRRSISCSFDACKSNTNRIHGTVPTEGDFITVHCRLVFSESSSHRFTFNVVEQVVLNGSPNA</sequence>